<dbReference type="EMBL" id="LVLJ01003556">
    <property type="protein sequence ID" value="OAE20977.1"/>
    <property type="molecule type" value="Genomic_DNA"/>
</dbReference>
<organism evidence="2 3">
    <name type="scientific">Marchantia polymorpha subsp. ruderalis</name>
    <dbReference type="NCBI Taxonomy" id="1480154"/>
    <lineage>
        <taxon>Eukaryota</taxon>
        <taxon>Viridiplantae</taxon>
        <taxon>Streptophyta</taxon>
        <taxon>Embryophyta</taxon>
        <taxon>Marchantiophyta</taxon>
        <taxon>Marchantiopsida</taxon>
        <taxon>Marchantiidae</taxon>
        <taxon>Marchantiales</taxon>
        <taxon>Marchantiaceae</taxon>
        <taxon>Marchantia</taxon>
    </lineage>
</organism>
<evidence type="ECO:0000313" key="2">
    <source>
        <dbReference type="EMBL" id="OAE20977.1"/>
    </source>
</evidence>
<keyword evidence="1" id="KW-0812">Transmembrane</keyword>
<reference evidence="2" key="1">
    <citation type="submission" date="2016-03" db="EMBL/GenBank/DDBJ databases">
        <title>Mechanisms controlling the formation of the plant cell surface in tip-growing cells are functionally conserved among land plants.</title>
        <authorList>
            <person name="Honkanen S."/>
            <person name="Jones V.A."/>
            <person name="Morieri G."/>
            <person name="Champion C."/>
            <person name="Hetherington A.J."/>
            <person name="Kelly S."/>
            <person name="Saint-Marcoux D."/>
            <person name="Proust H."/>
            <person name="Prescott H."/>
            <person name="Dolan L."/>
        </authorList>
    </citation>
    <scope>NUCLEOTIDE SEQUENCE [LARGE SCALE GENOMIC DNA]</scope>
    <source>
        <tissue evidence="2">Whole gametophyte</tissue>
    </source>
</reference>
<feature type="transmembrane region" description="Helical" evidence="1">
    <location>
        <begin position="457"/>
        <end position="477"/>
    </location>
</feature>
<keyword evidence="1" id="KW-1133">Transmembrane helix</keyword>
<keyword evidence="1" id="KW-0472">Membrane</keyword>
<feature type="transmembrane region" description="Helical" evidence="1">
    <location>
        <begin position="236"/>
        <end position="264"/>
    </location>
</feature>
<feature type="transmembrane region" description="Helical" evidence="1">
    <location>
        <begin position="276"/>
        <end position="293"/>
    </location>
</feature>
<comment type="caution">
    <text evidence="2">The sequence shown here is derived from an EMBL/GenBank/DDBJ whole genome shotgun (WGS) entry which is preliminary data.</text>
</comment>
<feature type="transmembrane region" description="Helical" evidence="1">
    <location>
        <begin position="385"/>
        <end position="403"/>
    </location>
</feature>
<dbReference type="AlphaFoldDB" id="A0A176VKA2"/>
<feature type="transmembrane region" description="Helical" evidence="1">
    <location>
        <begin position="161"/>
        <end position="179"/>
    </location>
</feature>
<feature type="transmembrane region" description="Helical" evidence="1">
    <location>
        <begin position="299"/>
        <end position="316"/>
    </location>
</feature>
<feature type="transmembrane region" description="Helical" evidence="1">
    <location>
        <begin position="435"/>
        <end position="451"/>
    </location>
</feature>
<sequence>MDTTYTIEFSYTRSTTEVDMLGMDYPSKATEKGIPPLAYQILTTTGGVAVIWCIFHHVWYVLGGVGFALGLTLLDYKCNGPRSVREHCHSLKYLFVVVGGSVSTWLVSNHPWYVVTGAVSAAVTNWWDFTMTYSAEFPSLFLSVGVGSHGYTQWILFNYVWSRYLLFALLVAVFIVRFNDGFVDYSSRATLGGFFTGVLWLLVNYSFSRYVLVGVAFASVASWANHKPTTLTRSGLIAGAVGGICWLLLHHSLSWYFFFGYCLAVAIRSMTTTPDMAFWFIAGGGGAATLWLLVNDTWFFAVGLVIAAASALMASFDENDFPLYTFWLFTGIGSMSTWIFFNYSVGIISSAWDGLWHYVESIWTLYIILGALTFLSAVNSLKLKGGPAAACAGGALFAVYIILNFSWPRYSLLGMVVACYVGGAINDIQKFPTSSFLLTAVGAGGIPWLLMNDHVSVIVALSLAVGVCIFLALHTILRKLGGTNLVMTGSDDAESSCFCLQRSVKLSSLPETSGKKYGGNGRRPLYGSATQVVQLTDSILQKATSCLFSSKRVSKCMHSLTRAVDSSRQNADIPRQGLVVNTTEFEIYAWYVSGLFQAFSLLLLSDISGYALDRELRGVPLQSAVFDVLVKFCQILTCGYNFTGFDLNFFYYKGGLAGGKLLADS</sequence>
<feature type="transmembrane region" description="Helical" evidence="1">
    <location>
        <begin position="91"/>
        <end position="108"/>
    </location>
</feature>
<protein>
    <submittedName>
        <fullName evidence="2">Uncharacterized protein</fullName>
    </submittedName>
</protein>
<gene>
    <name evidence="2" type="ORF">AXG93_267s1070</name>
</gene>
<feature type="transmembrane region" description="Helical" evidence="1">
    <location>
        <begin position="361"/>
        <end position="378"/>
    </location>
</feature>
<feature type="transmembrane region" description="Helical" evidence="1">
    <location>
        <begin position="191"/>
        <end position="224"/>
    </location>
</feature>
<dbReference type="Proteomes" id="UP000077202">
    <property type="component" value="Unassembled WGS sequence"/>
</dbReference>
<evidence type="ECO:0000313" key="3">
    <source>
        <dbReference type="Proteomes" id="UP000077202"/>
    </source>
</evidence>
<accession>A0A176VKA2</accession>
<name>A0A176VKA2_MARPO</name>
<proteinExistence type="predicted"/>
<feature type="transmembrane region" description="Helical" evidence="1">
    <location>
        <begin position="49"/>
        <end position="71"/>
    </location>
</feature>
<keyword evidence="3" id="KW-1185">Reference proteome</keyword>
<feature type="transmembrane region" description="Helical" evidence="1">
    <location>
        <begin position="323"/>
        <end position="341"/>
    </location>
</feature>
<evidence type="ECO:0000256" key="1">
    <source>
        <dbReference type="SAM" id="Phobius"/>
    </source>
</evidence>